<evidence type="ECO:0000313" key="3">
    <source>
        <dbReference type="Proteomes" id="UP000789396"/>
    </source>
</evidence>
<sequence length="49" mass="5404">VRGQTNHKNPPKTPIRNTSGEIPVEIKDTPEKDNSGEIPVEIRTPLVNS</sequence>
<keyword evidence="3" id="KW-1185">Reference proteome</keyword>
<dbReference type="AlphaFoldDB" id="A0A9N9JS41"/>
<feature type="compositionally biased region" description="Basic and acidic residues" evidence="1">
    <location>
        <begin position="24"/>
        <end position="35"/>
    </location>
</feature>
<protein>
    <submittedName>
        <fullName evidence="2">15085_t:CDS:1</fullName>
    </submittedName>
</protein>
<feature type="region of interest" description="Disordered" evidence="1">
    <location>
        <begin position="1"/>
        <end position="49"/>
    </location>
</feature>
<evidence type="ECO:0000256" key="1">
    <source>
        <dbReference type="SAM" id="MobiDB-lite"/>
    </source>
</evidence>
<feature type="non-terminal residue" evidence="2">
    <location>
        <position position="1"/>
    </location>
</feature>
<organism evidence="2 3">
    <name type="scientific">Racocetra fulgida</name>
    <dbReference type="NCBI Taxonomy" id="60492"/>
    <lineage>
        <taxon>Eukaryota</taxon>
        <taxon>Fungi</taxon>
        <taxon>Fungi incertae sedis</taxon>
        <taxon>Mucoromycota</taxon>
        <taxon>Glomeromycotina</taxon>
        <taxon>Glomeromycetes</taxon>
        <taxon>Diversisporales</taxon>
        <taxon>Gigasporaceae</taxon>
        <taxon>Racocetra</taxon>
    </lineage>
</organism>
<gene>
    <name evidence="2" type="ORF">RFULGI_LOCUS16776</name>
</gene>
<dbReference type="Proteomes" id="UP000789396">
    <property type="component" value="Unassembled WGS sequence"/>
</dbReference>
<accession>A0A9N9JS41</accession>
<name>A0A9N9JS41_9GLOM</name>
<reference evidence="2" key="1">
    <citation type="submission" date="2021-06" db="EMBL/GenBank/DDBJ databases">
        <authorList>
            <person name="Kallberg Y."/>
            <person name="Tangrot J."/>
            <person name="Rosling A."/>
        </authorList>
    </citation>
    <scope>NUCLEOTIDE SEQUENCE</scope>
    <source>
        <strain evidence="2">IN212</strain>
    </source>
</reference>
<proteinExistence type="predicted"/>
<comment type="caution">
    <text evidence="2">The sequence shown here is derived from an EMBL/GenBank/DDBJ whole genome shotgun (WGS) entry which is preliminary data.</text>
</comment>
<dbReference type="EMBL" id="CAJVPZ010061657">
    <property type="protein sequence ID" value="CAG8791351.1"/>
    <property type="molecule type" value="Genomic_DNA"/>
</dbReference>
<feature type="non-terminal residue" evidence="2">
    <location>
        <position position="49"/>
    </location>
</feature>
<evidence type="ECO:0000313" key="2">
    <source>
        <dbReference type="EMBL" id="CAG8791351.1"/>
    </source>
</evidence>